<keyword evidence="2" id="KW-1185">Reference proteome</keyword>
<dbReference type="STRING" id="54126.A0A4X3NS95"/>
<dbReference type="InterPro" id="IPR019421">
    <property type="entry name" value="7TM_GPCR_serpentine_rcpt_Srd"/>
</dbReference>
<dbReference type="PANTHER" id="PTHR36516:SF1">
    <property type="entry name" value="DOMON DOMAIN-CONTAINING PROTEIN"/>
    <property type="match status" value="1"/>
</dbReference>
<protein>
    <submittedName>
        <fullName evidence="1">G protein-coupled receptor</fullName>
    </submittedName>
</protein>
<dbReference type="PANTHER" id="PTHR36516">
    <property type="entry name" value="PROTEIN CBG04168-RELATED"/>
    <property type="match status" value="1"/>
</dbReference>
<dbReference type="InterPro" id="IPR005018">
    <property type="entry name" value="DOMON_domain"/>
</dbReference>
<accession>A0A2A6CP07</accession>
<dbReference type="AlphaFoldDB" id="A0A2A6CP07"/>
<gene>
    <name evidence="1" type="primary">WBGene00205401</name>
</gene>
<reference evidence="2" key="1">
    <citation type="journal article" date="2008" name="Nat. Genet.">
        <title>The Pristionchus pacificus genome provides a unique perspective on nematode lifestyle and parasitism.</title>
        <authorList>
            <person name="Dieterich C."/>
            <person name="Clifton S.W."/>
            <person name="Schuster L.N."/>
            <person name="Chinwalla A."/>
            <person name="Delehaunty K."/>
            <person name="Dinkelacker I."/>
            <person name="Fulton L."/>
            <person name="Fulton R."/>
            <person name="Godfrey J."/>
            <person name="Minx P."/>
            <person name="Mitreva M."/>
            <person name="Roeseler W."/>
            <person name="Tian H."/>
            <person name="Witte H."/>
            <person name="Yang S.P."/>
            <person name="Wilson R.K."/>
            <person name="Sommer R.J."/>
        </authorList>
    </citation>
    <scope>NUCLEOTIDE SEQUENCE [LARGE SCALE GENOMIC DNA]</scope>
    <source>
        <strain evidence="2">PS312</strain>
    </source>
</reference>
<organism evidence="1 2">
    <name type="scientific">Pristionchus pacificus</name>
    <name type="common">Parasitic nematode worm</name>
    <dbReference type="NCBI Taxonomy" id="54126"/>
    <lineage>
        <taxon>Eukaryota</taxon>
        <taxon>Metazoa</taxon>
        <taxon>Ecdysozoa</taxon>
        <taxon>Nematoda</taxon>
        <taxon>Chromadorea</taxon>
        <taxon>Rhabditida</taxon>
        <taxon>Rhabditina</taxon>
        <taxon>Diplogasteromorpha</taxon>
        <taxon>Diplogasteroidea</taxon>
        <taxon>Neodiplogasteridae</taxon>
        <taxon>Pristionchus</taxon>
    </lineage>
</organism>
<evidence type="ECO:0000313" key="1">
    <source>
        <dbReference type="EnsemblMetazoa" id="PPA32540.1"/>
    </source>
</evidence>
<dbReference type="Pfam" id="PF10317">
    <property type="entry name" value="7TM_GPCR_Srd"/>
    <property type="match status" value="1"/>
</dbReference>
<proteinExistence type="predicted"/>
<evidence type="ECO:0000313" key="2">
    <source>
        <dbReference type="Proteomes" id="UP000005239"/>
    </source>
</evidence>
<dbReference type="Pfam" id="PF03351">
    <property type="entry name" value="DOMON"/>
    <property type="match status" value="1"/>
</dbReference>
<sequence length="392" mass="43796">MLRRWSVNNSSCHNLQTTMNKMLTFDDKLHLVLIWTLNSSAIAANLLKVTVILTRTPKLMRPYSVFVLNNSIIDMLSARAMCSVRFVTSMIQVAESPTIFLFLGPCTAISVKFCRFCQGLHINLVNQSTIVLLLSSLYRLHVINDLFAFRPPSSQGKLWIICTPFPLLLTIFYYLEERDVSDDTMNSFPIFGSLRVHLFDGLIALISPIVMTLIFIGLFCAPRKLRLEAEHECRKGEFAAALTIAVSCDIRDGSVTAQIQIHGDDLEIALHNDKMQPGEWTAIAFGPNMTDLELYLLDLDDYSRVRAHTGVSTGYVSPQLDEDGIVAMADSSYSNGELNARFFRPVKEDGPRKHSIGTCEMITLTCGPMVGDAVGPHYALPKQISLCFDECK</sequence>
<dbReference type="EnsemblMetazoa" id="PPA32540.1">
    <property type="protein sequence ID" value="PPA32540.1"/>
    <property type="gene ID" value="WBGene00205401"/>
</dbReference>
<reference evidence="1" key="2">
    <citation type="submission" date="2019-07" db="UniProtKB">
        <authorList>
            <consortium name="EnsemblMetazoa"/>
        </authorList>
    </citation>
    <scope>IDENTIFICATION</scope>
    <source>
        <strain evidence="1">PS312</strain>
    </source>
</reference>
<accession>A0A4X3NS95</accession>
<dbReference type="PROSITE" id="PS50836">
    <property type="entry name" value="DOMON"/>
    <property type="match status" value="1"/>
</dbReference>
<name>A0A2A6CP07_PRIPA</name>
<dbReference type="Proteomes" id="UP000005239">
    <property type="component" value="Unassembled WGS sequence"/>
</dbReference>